<evidence type="ECO:0000256" key="3">
    <source>
        <dbReference type="SAM" id="MobiDB-lite"/>
    </source>
</evidence>
<dbReference type="SUPFAM" id="SSF117281">
    <property type="entry name" value="Kelch motif"/>
    <property type="match status" value="1"/>
</dbReference>
<organism evidence="4 5">
    <name type="scientific">Durusdinium trenchii</name>
    <dbReference type="NCBI Taxonomy" id="1381693"/>
    <lineage>
        <taxon>Eukaryota</taxon>
        <taxon>Sar</taxon>
        <taxon>Alveolata</taxon>
        <taxon>Dinophyceae</taxon>
        <taxon>Suessiales</taxon>
        <taxon>Symbiodiniaceae</taxon>
        <taxon>Durusdinium</taxon>
    </lineage>
</organism>
<evidence type="ECO:0000313" key="4">
    <source>
        <dbReference type="EMBL" id="CAK9079456.1"/>
    </source>
</evidence>
<accession>A0ABP0PUL3</accession>
<sequence>MTCVVTSHSEDSISGLIKRVQKLEAGFVSMGQELTLLREWLTSKSRNHFEPPCRQDAPHRTEALDDALDPGLLLPIVQFSGLPSVYALERASPQVFAALSRLVNPIKASFMKLYICGGCQRSTSLLRGGARPEKMASTVERLDLGAAQSWLSSWEAVAPMPEARSDASAVVLQGYLYICGGQDGSNVLTSAARFHPSTLEWEVLPCLAEGRREAAGAALHGCVYLCGGSNTCGPLSSGERFNPALHAWETVRPMFRQRSGAVSAVMGGALCVAGGGDGQQPLSSAERLVGDAWEVLPSMSCRRIRAAAAVLQNRWLVCGGGDGRYVLNSAELLMAPTSRWELLKPMNSPRWSSVAGVMAGCLYVCGGGDGESVLQSAERFNPMTGVWEELPPMSCPRWGATAVVADGLYVLGGSHKFGALGTAERLGPTSEVRGPGDDEAGGTKVGDDTGAPSPYGMEEEMYEEGYGMEAEAELELKDAELRACCPRGPESCDHPEYLREELQRLEAEFSLQDEKRDLPTLLQVPVMTFESWYVVGCSAFRDCNIHMACLQINAMLGLCSPNPQRD</sequence>
<evidence type="ECO:0000256" key="1">
    <source>
        <dbReference type="ARBA" id="ARBA00022441"/>
    </source>
</evidence>
<protein>
    <submittedName>
        <fullName evidence="4">Kelch-like protein 18</fullName>
    </submittedName>
</protein>
<reference evidence="4 5" key="1">
    <citation type="submission" date="2024-02" db="EMBL/GenBank/DDBJ databases">
        <authorList>
            <person name="Chen Y."/>
            <person name="Shah S."/>
            <person name="Dougan E. K."/>
            <person name="Thang M."/>
            <person name="Chan C."/>
        </authorList>
    </citation>
    <scope>NUCLEOTIDE SEQUENCE [LARGE SCALE GENOMIC DNA]</scope>
</reference>
<dbReference type="PANTHER" id="PTHR46260">
    <property type="entry name" value="RING-TYPE DOMAIN-CONTAINING PROTEIN"/>
    <property type="match status" value="1"/>
</dbReference>
<dbReference type="InterPro" id="IPR015915">
    <property type="entry name" value="Kelch-typ_b-propeller"/>
</dbReference>
<dbReference type="PANTHER" id="PTHR46260:SF3">
    <property type="entry name" value="RING-TYPE DOMAIN-CONTAINING PROTEIN"/>
    <property type="match status" value="1"/>
</dbReference>
<comment type="caution">
    <text evidence="4">The sequence shown here is derived from an EMBL/GenBank/DDBJ whole genome shotgun (WGS) entry which is preliminary data.</text>
</comment>
<keyword evidence="1" id="KW-0880">Kelch repeat</keyword>
<evidence type="ECO:0000313" key="5">
    <source>
        <dbReference type="Proteomes" id="UP001642464"/>
    </source>
</evidence>
<dbReference type="EMBL" id="CAXAMM010038607">
    <property type="protein sequence ID" value="CAK9079456.1"/>
    <property type="molecule type" value="Genomic_DNA"/>
</dbReference>
<gene>
    <name evidence="4" type="ORF">SCF082_LOCUS37909</name>
</gene>
<dbReference type="Pfam" id="PF01344">
    <property type="entry name" value="Kelch_1"/>
    <property type="match status" value="4"/>
</dbReference>
<keyword evidence="5" id="KW-1185">Reference proteome</keyword>
<dbReference type="Gene3D" id="2.120.10.80">
    <property type="entry name" value="Kelch-type beta propeller"/>
    <property type="match status" value="2"/>
</dbReference>
<feature type="region of interest" description="Disordered" evidence="3">
    <location>
        <begin position="426"/>
        <end position="457"/>
    </location>
</feature>
<dbReference type="SMART" id="SM00612">
    <property type="entry name" value="Kelch"/>
    <property type="match status" value="6"/>
</dbReference>
<name>A0ABP0PUL3_9DINO</name>
<dbReference type="Proteomes" id="UP001642464">
    <property type="component" value="Unassembled WGS sequence"/>
</dbReference>
<dbReference type="InterPro" id="IPR051746">
    <property type="entry name" value="Kelch_domain_containing_8"/>
</dbReference>
<evidence type="ECO:0000256" key="2">
    <source>
        <dbReference type="ARBA" id="ARBA00022737"/>
    </source>
</evidence>
<dbReference type="InterPro" id="IPR006652">
    <property type="entry name" value="Kelch_1"/>
</dbReference>
<keyword evidence="2" id="KW-0677">Repeat</keyword>
<proteinExistence type="predicted"/>